<organism evidence="2 3">
    <name type="scientific">Pseudomonas typographi</name>
    <dbReference type="NCBI Taxonomy" id="2715964"/>
    <lineage>
        <taxon>Bacteria</taxon>
        <taxon>Pseudomonadati</taxon>
        <taxon>Pseudomonadota</taxon>
        <taxon>Gammaproteobacteria</taxon>
        <taxon>Pseudomonadales</taxon>
        <taxon>Pseudomonadaceae</taxon>
        <taxon>Pseudomonas</taxon>
    </lineage>
</organism>
<dbReference type="EMBL" id="JAAOCA010000005">
    <property type="protein sequence ID" value="MBD1598191.1"/>
    <property type="molecule type" value="Genomic_DNA"/>
</dbReference>
<dbReference type="RefSeq" id="WP_190418274.1">
    <property type="nucleotide sequence ID" value="NZ_JAAOCA010000005.1"/>
</dbReference>
<dbReference type="InterPro" id="IPR009506">
    <property type="entry name" value="YjiS-like"/>
</dbReference>
<keyword evidence="3" id="KW-1185">Reference proteome</keyword>
<evidence type="ECO:0000313" key="2">
    <source>
        <dbReference type="EMBL" id="MBD1598191.1"/>
    </source>
</evidence>
<evidence type="ECO:0000259" key="1">
    <source>
        <dbReference type="Pfam" id="PF06568"/>
    </source>
</evidence>
<protein>
    <submittedName>
        <fullName evidence="2">DUF1127 domain-containing protein</fullName>
    </submittedName>
</protein>
<name>A0ABR7YYI4_9PSED</name>
<feature type="domain" description="YjiS-like" evidence="1">
    <location>
        <begin position="22"/>
        <end position="54"/>
    </location>
</feature>
<evidence type="ECO:0000313" key="3">
    <source>
        <dbReference type="Proteomes" id="UP000805841"/>
    </source>
</evidence>
<proteinExistence type="predicted"/>
<reference evidence="2 3" key="1">
    <citation type="journal article" date="2020" name="Insects">
        <title>Bacteria Belonging to Pseudomonas typographi sp. nov. from the Bark Beetle Ips typographus Have Genomic Potential to Aid in the Host Ecology.</title>
        <authorList>
            <person name="Peral-Aranega E."/>
            <person name="Saati-Santamaria Z."/>
            <person name="Kolarik M."/>
            <person name="Rivas R."/>
            <person name="Garcia-Fraile P."/>
        </authorList>
    </citation>
    <scope>NUCLEOTIDE SEQUENCE [LARGE SCALE GENOMIC DNA]</scope>
    <source>
        <strain evidence="2 3">CA3A</strain>
    </source>
</reference>
<accession>A0ABR7YYI4</accession>
<dbReference type="Pfam" id="PF06568">
    <property type="entry name" value="YjiS-like"/>
    <property type="match status" value="1"/>
</dbReference>
<sequence>MKRQAGYATVAPQQLAALAGISRLRRWYELYQQRHLLAQLGDAALKDLGLTRADTYAESARPFWDDPLRK</sequence>
<comment type="caution">
    <text evidence="2">The sequence shown here is derived from an EMBL/GenBank/DDBJ whole genome shotgun (WGS) entry which is preliminary data.</text>
</comment>
<gene>
    <name evidence="2" type="ORF">HAQ05_05670</name>
</gene>
<dbReference type="Proteomes" id="UP000805841">
    <property type="component" value="Unassembled WGS sequence"/>
</dbReference>